<reference evidence="2 3" key="1">
    <citation type="submission" date="2018-07" db="EMBL/GenBank/DDBJ databases">
        <title>Anaerosacharophilus polymeroproducens gen. nov. sp. nov., an anaerobic bacterium isolated from salt field.</title>
        <authorList>
            <person name="Kim W."/>
            <person name="Yang S.-H."/>
            <person name="Oh J."/>
            <person name="Lee J.-H."/>
            <person name="Kwon K.K."/>
        </authorList>
    </citation>
    <scope>NUCLEOTIDE SEQUENCE [LARGE SCALE GENOMIC DNA]</scope>
    <source>
        <strain evidence="2 3">MCWD5</strain>
    </source>
</reference>
<dbReference type="AlphaFoldDB" id="A0A371AWS2"/>
<dbReference type="RefSeq" id="WP_115481425.1">
    <property type="nucleotide sequence ID" value="NZ_QRCT01000016.1"/>
</dbReference>
<dbReference type="Proteomes" id="UP000255036">
    <property type="component" value="Unassembled WGS sequence"/>
</dbReference>
<dbReference type="InterPro" id="IPR016181">
    <property type="entry name" value="Acyl_CoA_acyltransferase"/>
</dbReference>
<name>A0A371AWS2_9FIRM</name>
<protein>
    <submittedName>
        <fullName evidence="2">GNAT family N-acetyltransferase</fullName>
    </submittedName>
</protein>
<organism evidence="2 3">
    <name type="scientific">Anaerosacchariphilus polymeriproducens</name>
    <dbReference type="NCBI Taxonomy" id="1812858"/>
    <lineage>
        <taxon>Bacteria</taxon>
        <taxon>Bacillati</taxon>
        <taxon>Bacillota</taxon>
        <taxon>Clostridia</taxon>
        <taxon>Lachnospirales</taxon>
        <taxon>Lachnospiraceae</taxon>
        <taxon>Anaerosacchariphilus</taxon>
    </lineage>
</organism>
<keyword evidence="2" id="KW-0808">Transferase</keyword>
<dbReference type="EMBL" id="QRCT01000016">
    <property type="protein sequence ID" value="RDU23991.1"/>
    <property type="molecule type" value="Genomic_DNA"/>
</dbReference>
<comment type="caution">
    <text evidence="2">The sequence shown here is derived from an EMBL/GenBank/DDBJ whole genome shotgun (WGS) entry which is preliminary data.</text>
</comment>
<dbReference type="OrthoDB" id="1821130at2"/>
<dbReference type="InterPro" id="IPR000182">
    <property type="entry name" value="GNAT_dom"/>
</dbReference>
<evidence type="ECO:0000313" key="2">
    <source>
        <dbReference type="EMBL" id="RDU23991.1"/>
    </source>
</evidence>
<dbReference type="Pfam" id="PF00583">
    <property type="entry name" value="Acetyltransf_1"/>
    <property type="match status" value="1"/>
</dbReference>
<feature type="domain" description="N-acetyltransferase" evidence="1">
    <location>
        <begin position="1"/>
        <end position="140"/>
    </location>
</feature>
<dbReference type="GO" id="GO:0016747">
    <property type="term" value="F:acyltransferase activity, transferring groups other than amino-acyl groups"/>
    <property type="evidence" value="ECO:0007669"/>
    <property type="project" value="InterPro"/>
</dbReference>
<dbReference type="SUPFAM" id="SSF55729">
    <property type="entry name" value="Acyl-CoA N-acyltransferases (Nat)"/>
    <property type="match status" value="1"/>
</dbReference>
<dbReference type="Gene3D" id="3.40.630.30">
    <property type="match status" value="1"/>
</dbReference>
<sequence>MIRVMTMEDYDSLFQLWNTIEGLGIRKIDDSREGIERFLKRNPTTSVVAEEDGKIVGGILCGHDGRRGCFYHVCVAEDYRHKGIGTQMALKAVEALREEKINKVSLIAFRRNFGGNAFWKKMKWEERTELNYYDYSLDENNVTIFVEG</sequence>
<evidence type="ECO:0000259" key="1">
    <source>
        <dbReference type="PROSITE" id="PS51186"/>
    </source>
</evidence>
<dbReference type="CDD" id="cd04301">
    <property type="entry name" value="NAT_SF"/>
    <property type="match status" value="1"/>
</dbReference>
<keyword evidence="3" id="KW-1185">Reference proteome</keyword>
<gene>
    <name evidence="2" type="ORF">DWV06_06770</name>
</gene>
<proteinExistence type="predicted"/>
<dbReference type="PROSITE" id="PS51186">
    <property type="entry name" value="GNAT"/>
    <property type="match status" value="1"/>
</dbReference>
<evidence type="ECO:0000313" key="3">
    <source>
        <dbReference type="Proteomes" id="UP000255036"/>
    </source>
</evidence>
<accession>A0A371AWS2</accession>